<feature type="domain" description="Link" evidence="28">
    <location>
        <begin position="34"/>
        <end position="124"/>
    </location>
</feature>
<dbReference type="GO" id="GO:0007155">
    <property type="term" value="P:cell adhesion"/>
    <property type="evidence" value="ECO:0007669"/>
    <property type="project" value="UniProtKB-KW"/>
</dbReference>
<evidence type="ECO:0000256" key="7">
    <source>
        <dbReference type="ARBA" id="ARBA00022553"/>
    </source>
</evidence>
<evidence type="ECO:0000256" key="4">
    <source>
        <dbReference type="ARBA" id="ARBA00020474"/>
    </source>
</evidence>
<feature type="chain" id="PRO_5021302508" description="CD44 antigen" evidence="27">
    <location>
        <begin position="19"/>
        <end position="476"/>
    </location>
</feature>
<dbReference type="AlphaFoldDB" id="A0A4W5JGE3"/>
<keyword evidence="8 26" id="KW-0812">Transmembrane</keyword>
<keyword evidence="16" id="KW-0325">Glycoprotein</keyword>
<dbReference type="InterPro" id="IPR016186">
    <property type="entry name" value="C-type_lectin-like/link_sf"/>
</dbReference>
<organism evidence="29 30">
    <name type="scientific">Hucho hucho</name>
    <name type="common">huchen</name>
    <dbReference type="NCBI Taxonomy" id="62062"/>
    <lineage>
        <taxon>Eukaryota</taxon>
        <taxon>Metazoa</taxon>
        <taxon>Chordata</taxon>
        <taxon>Craniata</taxon>
        <taxon>Vertebrata</taxon>
        <taxon>Euteleostomi</taxon>
        <taxon>Actinopterygii</taxon>
        <taxon>Neopterygii</taxon>
        <taxon>Teleostei</taxon>
        <taxon>Protacanthopterygii</taxon>
        <taxon>Salmoniformes</taxon>
        <taxon>Salmonidae</taxon>
        <taxon>Salmoninae</taxon>
        <taxon>Hucho</taxon>
    </lineage>
</organism>
<evidence type="ECO:0000256" key="26">
    <source>
        <dbReference type="SAM" id="Phobius"/>
    </source>
</evidence>
<evidence type="ECO:0000256" key="23">
    <source>
        <dbReference type="ARBA" id="ARBA00032917"/>
    </source>
</evidence>
<evidence type="ECO:0000256" key="25">
    <source>
        <dbReference type="SAM" id="MobiDB-lite"/>
    </source>
</evidence>
<dbReference type="PROSITE" id="PS50963">
    <property type="entry name" value="LINK_2"/>
    <property type="match status" value="1"/>
</dbReference>
<dbReference type="GeneTree" id="ENSGT00530000063822"/>
<reference evidence="30" key="1">
    <citation type="submission" date="2018-06" db="EMBL/GenBank/DDBJ databases">
        <title>Genome assembly of Danube salmon.</title>
        <authorList>
            <person name="Macqueen D.J."/>
            <person name="Gundappa M.K."/>
        </authorList>
    </citation>
    <scope>NUCLEOTIDE SEQUENCE [LARGE SCALE GENOMIC DNA]</scope>
</reference>
<dbReference type="PANTHER" id="PTHR10225:SF6">
    <property type="entry name" value="CD44 ANTIGEN"/>
    <property type="match status" value="1"/>
</dbReference>
<dbReference type="Ensembl" id="ENSHHUT00000002323.1">
    <property type="protein sequence ID" value="ENSHHUP00000002247.1"/>
    <property type="gene ID" value="ENSHHUG00000001458.1"/>
</dbReference>
<feature type="disulfide bond" evidence="24">
    <location>
        <begin position="79"/>
        <end position="100"/>
    </location>
</feature>
<evidence type="ECO:0000256" key="3">
    <source>
        <dbReference type="ARBA" id="ARBA00004613"/>
    </source>
</evidence>
<keyword evidence="14 24" id="KW-1015">Disulfide bond</keyword>
<evidence type="ECO:0000256" key="15">
    <source>
        <dbReference type="ARBA" id="ARBA00023170"/>
    </source>
</evidence>
<evidence type="ECO:0000256" key="13">
    <source>
        <dbReference type="ARBA" id="ARBA00023136"/>
    </source>
</evidence>
<evidence type="ECO:0000256" key="1">
    <source>
        <dbReference type="ARBA" id="ARBA00004105"/>
    </source>
</evidence>
<dbReference type="InterPro" id="IPR000538">
    <property type="entry name" value="Link_dom"/>
</dbReference>
<evidence type="ECO:0000256" key="14">
    <source>
        <dbReference type="ARBA" id="ARBA00023157"/>
    </source>
</evidence>
<evidence type="ECO:0000256" key="6">
    <source>
        <dbReference type="ARBA" id="ARBA00022525"/>
    </source>
</evidence>
<dbReference type="Gene3D" id="3.10.100.10">
    <property type="entry name" value="Mannose-Binding Protein A, subunit A"/>
    <property type="match status" value="1"/>
</dbReference>
<evidence type="ECO:0000256" key="8">
    <source>
        <dbReference type="ARBA" id="ARBA00022692"/>
    </source>
</evidence>
<dbReference type="GO" id="GO:0006954">
    <property type="term" value="P:inflammatory response"/>
    <property type="evidence" value="ECO:0007669"/>
    <property type="project" value="TreeGrafter"/>
</dbReference>
<keyword evidence="12 26" id="KW-1133">Transmembrane helix</keyword>
<keyword evidence="17" id="KW-0966">Cell projection</keyword>
<evidence type="ECO:0000256" key="20">
    <source>
        <dbReference type="ARBA" id="ARBA00031179"/>
    </source>
</evidence>
<dbReference type="SMART" id="SM00445">
    <property type="entry name" value="LINK"/>
    <property type="match status" value="1"/>
</dbReference>
<sequence>MWTLLLGVTFGLLASSRSEPAQATVKSRSCSHAGVFHVEGEARYSLTLDLAKKLCESLGITIASREQVIEAHAQGLETCRYGWISNGNTTILRQKAHVKCANNMTGVFFHPDSLEKPFDVFCFNASDLADKNCDEAINPDSTGPESVQVTDGDHASDAAGETTGHPKTEDEVTEEKTDIQTLQTDAPTVVKDQDQREPEATETGPEDGAQPEATVNPEPDTQDTTSANGEKGAESTTKGLEAVDTDQPAPTEASPLKPTAWAEGYASEGAAAESPGIEEEQTEGDKTQAASPTEHPGVVVNEMKETTGSGMLPSGSEEEGASSMEPPVKETRGPQGRASEEDLQELEVEASMQPITNGRINPGMGADPTPAGQEISSTSNWLIIVGVLVAVVAILLVCVVVVKYKSWCGQQQTLMITNKDGNEGNGAAASVASSRAQEREQEMVTLMNKEKIQENGNTEEFTAITLEESPEKEQLA</sequence>
<keyword evidence="6" id="KW-0964">Secreted</keyword>
<dbReference type="GO" id="GO:0070374">
    <property type="term" value="P:positive regulation of ERK1 and ERK2 cascade"/>
    <property type="evidence" value="ECO:0007669"/>
    <property type="project" value="TreeGrafter"/>
</dbReference>
<dbReference type="GO" id="GO:0016323">
    <property type="term" value="C:basolateral plasma membrane"/>
    <property type="evidence" value="ECO:0007669"/>
    <property type="project" value="TreeGrafter"/>
</dbReference>
<evidence type="ECO:0000256" key="5">
    <source>
        <dbReference type="ARBA" id="ARBA00022475"/>
    </source>
</evidence>
<keyword evidence="15" id="KW-0675">Receptor</keyword>
<dbReference type="GO" id="GO:0005576">
    <property type="term" value="C:extracellular region"/>
    <property type="evidence" value="ECO:0007669"/>
    <property type="project" value="UniProtKB-SubCell"/>
</dbReference>
<evidence type="ECO:0000256" key="11">
    <source>
        <dbReference type="ARBA" id="ARBA00022974"/>
    </source>
</evidence>
<dbReference type="InterPro" id="IPR001231">
    <property type="entry name" value="CD44_antigen"/>
</dbReference>
<dbReference type="STRING" id="62062.ENSHHUP00000002247"/>
<feature type="compositionally biased region" description="Polar residues" evidence="25">
    <location>
        <begin position="222"/>
        <end position="238"/>
    </location>
</feature>
<keyword evidence="9 27" id="KW-0732">Signal</keyword>
<dbReference type="GO" id="GO:0005902">
    <property type="term" value="C:microvillus"/>
    <property type="evidence" value="ECO:0007669"/>
    <property type="project" value="UniProtKB-SubCell"/>
</dbReference>
<dbReference type="PRINTS" id="PR01265">
    <property type="entry name" value="LINKMODULE"/>
</dbReference>
<dbReference type="InterPro" id="IPR043210">
    <property type="entry name" value="CD44_antigen-like"/>
</dbReference>
<evidence type="ECO:0000256" key="21">
    <source>
        <dbReference type="ARBA" id="ARBA00031823"/>
    </source>
</evidence>
<dbReference type="GO" id="GO:0005540">
    <property type="term" value="F:hyaluronic acid binding"/>
    <property type="evidence" value="ECO:0007669"/>
    <property type="project" value="InterPro"/>
</dbReference>
<keyword evidence="11" id="KW-0654">Proteoglycan</keyword>
<proteinExistence type="predicted"/>
<dbReference type="SUPFAM" id="SSF56436">
    <property type="entry name" value="C-type lectin-like"/>
    <property type="match status" value="1"/>
</dbReference>
<dbReference type="InterPro" id="IPR016187">
    <property type="entry name" value="CTDL_fold"/>
</dbReference>
<feature type="compositionally biased region" description="Basic and acidic residues" evidence="25">
    <location>
        <begin position="164"/>
        <end position="178"/>
    </location>
</feature>
<evidence type="ECO:0000256" key="22">
    <source>
        <dbReference type="ARBA" id="ARBA00032514"/>
    </source>
</evidence>
<keyword evidence="30" id="KW-1185">Reference proteome</keyword>
<dbReference type="PRINTS" id="PR00658">
    <property type="entry name" value="CD44"/>
</dbReference>
<feature type="region of interest" description="Disordered" evidence="25">
    <location>
        <begin position="134"/>
        <end position="338"/>
    </location>
</feature>
<feature type="transmembrane region" description="Helical" evidence="26">
    <location>
        <begin position="381"/>
        <end position="402"/>
    </location>
</feature>
<evidence type="ECO:0000256" key="18">
    <source>
        <dbReference type="ARBA" id="ARBA00029917"/>
    </source>
</evidence>
<keyword evidence="10" id="KW-0130">Cell adhesion</keyword>
<reference evidence="29" key="2">
    <citation type="submission" date="2025-08" db="UniProtKB">
        <authorList>
            <consortium name="Ensembl"/>
        </authorList>
    </citation>
    <scope>IDENTIFICATION</scope>
</reference>
<dbReference type="GO" id="GO:0035692">
    <property type="term" value="C:macrophage migration inhibitory factor receptor complex"/>
    <property type="evidence" value="ECO:0007669"/>
    <property type="project" value="TreeGrafter"/>
</dbReference>
<evidence type="ECO:0000259" key="28">
    <source>
        <dbReference type="PROSITE" id="PS50963"/>
    </source>
</evidence>
<feature type="region of interest" description="Disordered" evidence="25">
    <location>
        <begin position="455"/>
        <end position="476"/>
    </location>
</feature>
<feature type="compositionally biased region" description="Polar residues" evidence="25">
    <location>
        <begin position="139"/>
        <end position="149"/>
    </location>
</feature>
<evidence type="ECO:0000256" key="9">
    <source>
        <dbReference type="ARBA" id="ARBA00022729"/>
    </source>
</evidence>
<protein>
    <recommendedName>
        <fullName evidence="4">CD44 antigen</fullName>
    </recommendedName>
    <alternativeName>
        <fullName evidence="22">GP90 lymphocyte homing/adhesion receptor</fullName>
    </alternativeName>
    <alternativeName>
        <fullName evidence="21">HUTCH-I</fullName>
    </alternativeName>
    <alternativeName>
        <fullName evidence="23">Hermes antigen</fullName>
    </alternativeName>
    <alternativeName>
        <fullName evidence="20">Hyaluronate receptor</fullName>
    </alternativeName>
    <alternativeName>
        <fullName evidence="18">Phagocytic glycoprotein 1</fullName>
    </alternativeName>
    <alternativeName>
        <fullName evidence="19">Phagocytic glycoprotein I</fullName>
    </alternativeName>
</protein>
<comment type="caution">
    <text evidence="24">Lacks conserved residue(s) required for the propagation of feature annotation.</text>
</comment>
<keyword evidence="13 26" id="KW-0472">Membrane</keyword>
<comment type="subcellular location">
    <subcellularLocation>
        <location evidence="2">Cell membrane</location>
        <topology evidence="2">Single-pass type I membrane protein</topology>
    </subcellularLocation>
    <subcellularLocation>
        <location evidence="1">Cell projection</location>
        <location evidence="1">Microvillus</location>
    </subcellularLocation>
    <subcellularLocation>
        <location evidence="3">Secreted</location>
    </subcellularLocation>
</comment>
<dbReference type="PANTHER" id="PTHR10225">
    <property type="entry name" value="HYALURONAN RECEPTOR"/>
    <property type="match status" value="1"/>
</dbReference>
<evidence type="ECO:0000313" key="30">
    <source>
        <dbReference type="Proteomes" id="UP000314982"/>
    </source>
</evidence>
<feature type="compositionally biased region" description="Low complexity" evidence="25">
    <location>
        <begin position="260"/>
        <end position="275"/>
    </location>
</feature>
<evidence type="ECO:0000313" key="29">
    <source>
        <dbReference type="Ensembl" id="ENSHHUP00000002247.1"/>
    </source>
</evidence>
<dbReference type="Proteomes" id="UP000314982">
    <property type="component" value="Unassembled WGS sequence"/>
</dbReference>
<evidence type="ECO:0000256" key="10">
    <source>
        <dbReference type="ARBA" id="ARBA00022889"/>
    </source>
</evidence>
<evidence type="ECO:0000256" key="2">
    <source>
        <dbReference type="ARBA" id="ARBA00004251"/>
    </source>
</evidence>
<evidence type="ECO:0000256" key="16">
    <source>
        <dbReference type="ARBA" id="ARBA00023180"/>
    </source>
</evidence>
<keyword evidence="7" id="KW-0597">Phosphoprotein</keyword>
<accession>A0A4W5JGE3</accession>
<dbReference type="Pfam" id="PF00193">
    <property type="entry name" value="Xlink"/>
    <property type="match status" value="1"/>
</dbReference>
<evidence type="ECO:0000256" key="17">
    <source>
        <dbReference type="ARBA" id="ARBA00023273"/>
    </source>
</evidence>
<name>A0A4W5JGE3_9TELE</name>
<feature type="signal peptide" evidence="27">
    <location>
        <begin position="1"/>
        <end position="18"/>
    </location>
</feature>
<dbReference type="GO" id="GO:0004896">
    <property type="term" value="F:cytokine receptor activity"/>
    <property type="evidence" value="ECO:0007669"/>
    <property type="project" value="TreeGrafter"/>
</dbReference>
<evidence type="ECO:0000256" key="27">
    <source>
        <dbReference type="SAM" id="SignalP"/>
    </source>
</evidence>
<keyword evidence="5" id="KW-1003">Cell membrane</keyword>
<evidence type="ECO:0000256" key="24">
    <source>
        <dbReference type="PROSITE-ProRule" id="PRU00323"/>
    </source>
</evidence>
<reference evidence="29" key="3">
    <citation type="submission" date="2025-09" db="UniProtKB">
        <authorList>
            <consortium name="Ensembl"/>
        </authorList>
    </citation>
    <scope>IDENTIFICATION</scope>
</reference>
<evidence type="ECO:0000256" key="19">
    <source>
        <dbReference type="ARBA" id="ARBA00029928"/>
    </source>
</evidence>
<evidence type="ECO:0000256" key="12">
    <source>
        <dbReference type="ARBA" id="ARBA00022989"/>
    </source>
</evidence>